<dbReference type="RefSeq" id="WP_106445588.1">
    <property type="nucleotide sequence ID" value="NZ_CP027669.1"/>
</dbReference>
<dbReference type="GO" id="GO:0015627">
    <property type="term" value="C:type II protein secretion system complex"/>
    <property type="evidence" value="ECO:0007669"/>
    <property type="project" value="InterPro"/>
</dbReference>
<dbReference type="GO" id="GO:0015628">
    <property type="term" value="P:protein secretion by the type II secretion system"/>
    <property type="evidence" value="ECO:0007669"/>
    <property type="project" value="InterPro"/>
</dbReference>
<evidence type="ECO:0000313" key="2">
    <source>
        <dbReference type="EMBL" id="AVO40597.1"/>
    </source>
</evidence>
<dbReference type="AlphaFoldDB" id="A0A2S0MXR9"/>
<dbReference type="EMBL" id="CP027669">
    <property type="protein sequence ID" value="AVO40597.1"/>
    <property type="molecule type" value="Genomic_DNA"/>
</dbReference>
<proteinExistence type="predicted"/>
<dbReference type="Gene3D" id="3.30.420.380">
    <property type="match status" value="1"/>
</dbReference>
<dbReference type="Proteomes" id="UP000239326">
    <property type="component" value="Chromosome"/>
</dbReference>
<reference evidence="2 3" key="1">
    <citation type="submission" date="2018-03" db="EMBL/GenBank/DDBJ databases">
        <title>Genome sequencing of Simplicispira sp.</title>
        <authorList>
            <person name="Kim S.-J."/>
            <person name="Heo J."/>
            <person name="Kwon S.-W."/>
        </authorList>
    </citation>
    <scope>NUCLEOTIDE SEQUENCE [LARGE SCALE GENOMIC DNA]</scope>
    <source>
        <strain evidence="2 3">SC1-8</strain>
    </source>
</reference>
<dbReference type="KEGG" id="simp:C6571_04225"/>
<name>A0A2S0MXR9_9BURK</name>
<evidence type="ECO:0000259" key="1">
    <source>
        <dbReference type="Pfam" id="PF05134"/>
    </source>
</evidence>
<dbReference type="NCBIfam" id="TIGR01709">
    <property type="entry name" value="typeII_sec_gspL"/>
    <property type="match status" value="1"/>
</dbReference>
<dbReference type="InterPro" id="IPR024230">
    <property type="entry name" value="GspL_cyto_dom"/>
</dbReference>
<dbReference type="OrthoDB" id="8557903at2"/>
<protein>
    <submittedName>
        <fullName evidence="2">General secretion pathway protein GspL</fullName>
    </submittedName>
</protein>
<sequence>MSILVLTLPLASGAGAPEYSFTLSQDGHQPTRHGRATAALLPATGRAAGELVALVPAQALSWQRVQLPPGVALNSPRMRAVLEGLLEDHLLDEPARLHFALAPDAAAGASAWVAVCDRAWLRGALQALETAGRPVARVVPEMAPGASATVLHCAGTPEAPLLLASGLPPEGTVAVLPLSLAALALLPAQAQDEEPITATSESAVASLAEQILGRPVALSSASERALQAARSRWDLAQFDLASSGRTRAMRKAGGLLGALLQAPQWRAARWAGAVLVLAQVVGLNAWAWQERSALATKQAAVQSTLTTAFPQVKVVVDAPLQMERELALLRQASGALAAADLEPMLAAAGSALALQGSPSAIDYSPGALQLRGLTLSGDVQAAAGNALQAQAYHLSRENDSLWLRLEGRP</sequence>
<dbReference type="InterPro" id="IPR007812">
    <property type="entry name" value="T2SS_protein-GspL"/>
</dbReference>
<keyword evidence="3" id="KW-1185">Reference proteome</keyword>
<gene>
    <name evidence="2" type="ORF">C6571_04225</name>
</gene>
<dbReference type="SUPFAM" id="SSF53067">
    <property type="entry name" value="Actin-like ATPase domain"/>
    <property type="match status" value="1"/>
</dbReference>
<organism evidence="2 3">
    <name type="scientific">Simplicispira suum</name>
    <dbReference type="NCBI Taxonomy" id="2109915"/>
    <lineage>
        <taxon>Bacteria</taxon>
        <taxon>Pseudomonadati</taxon>
        <taxon>Pseudomonadota</taxon>
        <taxon>Betaproteobacteria</taxon>
        <taxon>Burkholderiales</taxon>
        <taxon>Comamonadaceae</taxon>
        <taxon>Simplicispira</taxon>
    </lineage>
</organism>
<dbReference type="GO" id="GO:0009276">
    <property type="term" value="C:Gram-negative-bacterium-type cell wall"/>
    <property type="evidence" value="ECO:0007669"/>
    <property type="project" value="InterPro"/>
</dbReference>
<feature type="domain" description="GspL cytoplasmic actin-ATPase-like" evidence="1">
    <location>
        <begin position="6"/>
        <end position="141"/>
    </location>
</feature>
<dbReference type="InterPro" id="IPR043129">
    <property type="entry name" value="ATPase_NBD"/>
</dbReference>
<evidence type="ECO:0000313" key="3">
    <source>
        <dbReference type="Proteomes" id="UP000239326"/>
    </source>
</evidence>
<dbReference type="Pfam" id="PF05134">
    <property type="entry name" value="T2SSL"/>
    <property type="match status" value="1"/>
</dbReference>
<accession>A0A2S0MXR9</accession>